<evidence type="ECO:0000313" key="2">
    <source>
        <dbReference type="EMBL" id="KAG9233145.1"/>
    </source>
</evidence>
<name>A0A9P8C4F9_9HELO</name>
<dbReference type="Proteomes" id="UP000824998">
    <property type="component" value="Unassembled WGS sequence"/>
</dbReference>
<dbReference type="EMBL" id="MU251514">
    <property type="protein sequence ID" value="KAG9233145.1"/>
    <property type="molecule type" value="Genomic_DNA"/>
</dbReference>
<feature type="compositionally biased region" description="Low complexity" evidence="1">
    <location>
        <begin position="1"/>
        <end position="18"/>
    </location>
</feature>
<keyword evidence="3" id="KW-1185">Reference proteome</keyword>
<accession>A0A9P8C4F9</accession>
<feature type="region of interest" description="Disordered" evidence="1">
    <location>
        <begin position="1"/>
        <end position="24"/>
    </location>
</feature>
<organism evidence="2 3">
    <name type="scientific">Amylocarpus encephaloides</name>
    <dbReference type="NCBI Taxonomy" id="45428"/>
    <lineage>
        <taxon>Eukaryota</taxon>
        <taxon>Fungi</taxon>
        <taxon>Dikarya</taxon>
        <taxon>Ascomycota</taxon>
        <taxon>Pezizomycotina</taxon>
        <taxon>Leotiomycetes</taxon>
        <taxon>Helotiales</taxon>
        <taxon>Helotiales incertae sedis</taxon>
        <taxon>Amylocarpus</taxon>
    </lineage>
</organism>
<protein>
    <submittedName>
        <fullName evidence="2">Uncharacterized protein</fullName>
    </submittedName>
</protein>
<evidence type="ECO:0000313" key="3">
    <source>
        <dbReference type="Proteomes" id="UP000824998"/>
    </source>
</evidence>
<dbReference type="AlphaFoldDB" id="A0A9P8C4F9"/>
<gene>
    <name evidence="2" type="ORF">BJ875DRAFT_55454</name>
</gene>
<sequence length="289" mass="31698">MTMTTTQRARGTTPARGTTEARDGRLADDETFSLSSVLLKSKTHHQCSSHPRLINAPHIQDSSSMFLKSKTHHHYSLNSILLETIFLKINIPDSIFLGIDIPQNRYSRINIPLVTLNTPTNRQKTYDGASARPSASTVLTGSLSFPSGSPVLLESLASSDPRDITSAGHARLSRWSAPSRLSCSSLRIQILPREQPCRRRHWILCLSGVLGMAVEKGWTGWCFWTAGTCVICRGVMVLDGLRLTLIWSEKGSCFSHLCPSKTHLTYSCSLSGVTAPTVRGPSNHTPQSS</sequence>
<comment type="caution">
    <text evidence="2">The sequence shown here is derived from an EMBL/GenBank/DDBJ whole genome shotgun (WGS) entry which is preliminary data.</text>
</comment>
<evidence type="ECO:0000256" key="1">
    <source>
        <dbReference type="SAM" id="MobiDB-lite"/>
    </source>
</evidence>
<reference evidence="2" key="1">
    <citation type="journal article" date="2021" name="IMA Fungus">
        <title>Genomic characterization of three marine fungi, including Emericellopsis atlantica sp. nov. with signatures of a generalist lifestyle and marine biomass degradation.</title>
        <authorList>
            <person name="Hagestad O.C."/>
            <person name="Hou L."/>
            <person name="Andersen J.H."/>
            <person name="Hansen E.H."/>
            <person name="Altermark B."/>
            <person name="Li C."/>
            <person name="Kuhnert E."/>
            <person name="Cox R.J."/>
            <person name="Crous P.W."/>
            <person name="Spatafora J.W."/>
            <person name="Lail K."/>
            <person name="Amirebrahimi M."/>
            <person name="Lipzen A."/>
            <person name="Pangilinan J."/>
            <person name="Andreopoulos W."/>
            <person name="Hayes R.D."/>
            <person name="Ng V."/>
            <person name="Grigoriev I.V."/>
            <person name="Jackson S.A."/>
            <person name="Sutton T.D.S."/>
            <person name="Dobson A.D.W."/>
            <person name="Rama T."/>
        </authorList>
    </citation>
    <scope>NUCLEOTIDE SEQUENCE</scope>
    <source>
        <strain evidence="2">TRa018bII</strain>
    </source>
</reference>
<proteinExistence type="predicted"/>